<dbReference type="AlphaFoldDB" id="A0A9Q6F3S2"/>
<evidence type="ECO:0000259" key="1">
    <source>
        <dbReference type="Pfam" id="PF22481"/>
    </source>
</evidence>
<feature type="domain" description="DUF6985" evidence="1">
    <location>
        <begin position="8"/>
        <end position="158"/>
    </location>
</feature>
<evidence type="ECO:0000313" key="3">
    <source>
        <dbReference type="Proteomes" id="UP000234803"/>
    </source>
</evidence>
<evidence type="ECO:0000313" key="2">
    <source>
        <dbReference type="EMBL" id="PLS10220.1"/>
    </source>
</evidence>
<comment type="caution">
    <text evidence="2">The sequence shown here is derived from an EMBL/GenBank/DDBJ whole genome shotgun (WGS) entry which is preliminary data.</text>
</comment>
<protein>
    <recommendedName>
        <fullName evidence="1">DUF6985 domain-containing protein</fullName>
    </recommendedName>
</protein>
<dbReference type="EMBL" id="PGUV01000001">
    <property type="protein sequence ID" value="PLS10220.1"/>
    <property type="molecule type" value="Genomic_DNA"/>
</dbReference>
<sequence>MDKINHEVFGELSYDYGWKRELKVNLFGHEWLLILDIDSDEDAEFEDAQVNAYQQFFKNKDILLKSAEDAILKYYLDVNDDYRQRLGVEFADEKAPILTTKEELANLIIPTQLIFPMVFDEDVRQVGLLLDCSWEPEHGLAVKFENEEVVEVGFQDIVL</sequence>
<dbReference type="Proteomes" id="UP000234803">
    <property type="component" value="Unassembled WGS sequence"/>
</dbReference>
<reference evidence="2 3" key="1">
    <citation type="submission" date="2017-12" db="EMBL/GenBank/DDBJ databases">
        <title>Comparative Functional Genomics of Dry Heat Resistant strains isolated from the Viking Spacecraft.</title>
        <authorList>
            <person name="Seuylemezian A."/>
            <person name="Cooper K."/>
            <person name="Vaishampayan P."/>
        </authorList>
    </citation>
    <scope>NUCLEOTIDE SEQUENCE [LARGE SCALE GENOMIC DNA]</scope>
    <source>
        <strain evidence="2 3">V48-19</strain>
    </source>
</reference>
<dbReference type="Pfam" id="PF22481">
    <property type="entry name" value="DUF6985"/>
    <property type="match status" value="1"/>
</dbReference>
<accession>A0A9Q6F3S2</accession>
<organism evidence="2 3">
    <name type="scientific">Bacillus halotolerans</name>
    <dbReference type="NCBI Taxonomy" id="260554"/>
    <lineage>
        <taxon>Bacteria</taxon>
        <taxon>Bacillati</taxon>
        <taxon>Bacillota</taxon>
        <taxon>Bacilli</taxon>
        <taxon>Bacillales</taxon>
        <taxon>Bacillaceae</taxon>
        <taxon>Bacillus</taxon>
    </lineage>
</organism>
<gene>
    <name evidence="2" type="ORF">CUU63_02705</name>
</gene>
<dbReference type="RefSeq" id="WP_101859841.1">
    <property type="nucleotide sequence ID" value="NZ_JAVAJD010000002.1"/>
</dbReference>
<proteinExistence type="predicted"/>
<dbReference type="InterPro" id="IPR054254">
    <property type="entry name" value="DUF6985"/>
</dbReference>
<name>A0A9Q6F3S2_9BACI</name>